<gene>
    <name evidence="1" type="ORF">E4Q23_09630</name>
</gene>
<dbReference type="EMBL" id="SPMY01000025">
    <property type="protein sequence ID" value="NMQ27994.1"/>
    <property type="molecule type" value="Genomic_DNA"/>
</dbReference>
<evidence type="ECO:0000313" key="1">
    <source>
        <dbReference type="EMBL" id="NMQ27994.1"/>
    </source>
</evidence>
<dbReference type="Pfam" id="PF20126">
    <property type="entry name" value="TumE"/>
    <property type="match status" value="1"/>
</dbReference>
<sequence>MKATLITEFKDVSEDDSIIQMIVWRLPVPVPPTAHGFKYRLVYVVDGARVVGFDNERGKGDHCHLDGQEFSYCFSTIDQLIEDFIKEVDKRRAR</sequence>
<comment type="caution">
    <text evidence="1">The sequence shown here is derived from an EMBL/GenBank/DDBJ whole genome shotgun (WGS) entry which is preliminary data.</text>
</comment>
<reference evidence="1 2" key="1">
    <citation type="submission" date="2019-03" db="EMBL/GenBank/DDBJ databases">
        <title>Metabolic reconstructions from genomes of highly enriched 'Candidatus Accumulibacter' and 'Candidatus Competibacter' bioreactor populations.</title>
        <authorList>
            <person name="Annavajhala M.K."/>
            <person name="Welles L."/>
            <person name="Abbas B."/>
            <person name="Sorokin D."/>
            <person name="Park H."/>
            <person name="Van Loosdrecht M."/>
            <person name="Chandran K."/>
        </authorList>
    </citation>
    <scope>NUCLEOTIDE SEQUENCE [LARGE SCALE GENOMIC DNA]</scope>
    <source>
        <strain evidence="1 2">SBR_S</strain>
    </source>
</reference>
<name>A0ABX1TYS6_9PROT</name>
<accession>A0ABX1TYS6</accession>
<dbReference type="Proteomes" id="UP000749010">
    <property type="component" value="Unassembled WGS sequence"/>
</dbReference>
<proteinExistence type="predicted"/>
<dbReference type="InterPro" id="IPR045397">
    <property type="entry name" value="TumE-like"/>
</dbReference>
<organism evidence="1 2">
    <name type="scientific">Candidatus Accumulibacter phosphatis</name>
    <dbReference type="NCBI Taxonomy" id="327160"/>
    <lineage>
        <taxon>Bacteria</taxon>
        <taxon>Pseudomonadati</taxon>
        <taxon>Pseudomonadota</taxon>
        <taxon>Betaproteobacteria</taxon>
        <taxon>Candidatus Accumulibacter</taxon>
    </lineage>
</organism>
<evidence type="ECO:0000313" key="2">
    <source>
        <dbReference type="Proteomes" id="UP000749010"/>
    </source>
</evidence>
<protein>
    <submittedName>
        <fullName evidence="1">Uncharacterized protein</fullName>
    </submittedName>
</protein>
<keyword evidence="2" id="KW-1185">Reference proteome</keyword>